<evidence type="ECO:0000256" key="12">
    <source>
        <dbReference type="ARBA" id="ARBA00023315"/>
    </source>
</evidence>
<evidence type="ECO:0000256" key="7">
    <source>
        <dbReference type="ARBA" id="ARBA00022833"/>
    </source>
</evidence>
<dbReference type="InterPro" id="IPR036388">
    <property type="entry name" value="WH-like_DNA-bd_sf"/>
</dbReference>
<dbReference type="Gene3D" id="1.10.10.10">
    <property type="entry name" value="Winged helix-like DNA-binding domain superfamily/Winged helix DNA-binding domain"/>
    <property type="match status" value="1"/>
</dbReference>
<dbReference type="STRING" id="58919.A0A316ZC88"/>
<dbReference type="PANTHER" id="PTHR10615:SF219">
    <property type="entry name" value="HISTONE ACETYLTRANSFERASE KAT5"/>
    <property type="match status" value="1"/>
</dbReference>
<keyword evidence="8" id="KW-0007">Acetylation</keyword>
<keyword evidence="6" id="KW-0863">Zinc-finger</keyword>
<dbReference type="Gene3D" id="3.30.60.60">
    <property type="entry name" value="N-acetyl transferase-like"/>
    <property type="match status" value="1"/>
</dbReference>
<dbReference type="InterPro" id="IPR002717">
    <property type="entry name" value="HAT_MYST-type"/>
</dbReference>
<feature type="compositionally biased region" description="Low complexity" evidence="14">
    <location>
        <begin position="209"/>
        <end position="222"/>
    </location>
</feature>
<evidence type="ECO:0000256" key="6">
    <source>
        <dbReference type="ARBA" id="ARBA00022771"/>
    </source>
</evidence>
<dbReference type="PANTHER" id="PTHR10615">
    <property type="entry name" value="HISTONE ACETYLTRANSFERASE"/>
    <property type="match status" value="1"/>
</dbReference>
<evidence type="ECO:0000256" key="4">
    <source>
        <dbReference type="ARBA" id="ARBA00022679"/>
    </source>
</evidence>
<evidence type="ECO:0000313" key="17">
    <source>
        <dbReference type="Proteomes" id="UP000245946"/>
    </source>
</evidence>
<evidence type="ECO:0000256" key="13">
    <source>
        <dbReference type="PIRSR" id="PIRSR602717-51"/>
    </source>
</evidence>
<evidence type="ECO:0000256" key="3">
    <source>
        <dbReference type="ARBA" id="ARBA00013184"/>
    </source>
</evidence>
<keyword evidence="17" id="KW-1185">Reference proteome</keyword>
<keyword evidence="10" id="KW-0804">Transcription</keyword>
<reference evidence="16 17" key="1">
    <citation type="journal article" date="2018" name="Mol. Biol. Evol.">
        <title>Broad Genomic Sampling Reveals a Smut Pathogenic Ancestry of the Fungal Clade Ustilaginomycotina.</title>
        <authorList>
            <person name="Kijpornyongpan T."/>
            <person name="Mondo S.J."/>
            <person name="Barry K."/>
            <person name="Sandor L."/>
            <person name="Lee J."/>
            <person name="Lipzen A."/>
            <person name="Pangilinan J."/>
            <person name="LaButti K."/>
            <person name="Hainaut M."/>
            <person name="Henrissat B."/>
            <person name="Grigoriev I.V."/>
            <person name="Spatafora J.W."/>
            <person name="Aime M.C."/>
        </authorList>
    </citation>
    <scope>NUCLEOTIDE SEQUENCE [LARGE SCALE GENOMIC DNA]</scope>
    <source>
        <strain evidence="16 17">MCA 4186</strain>
    </source>
</reference>
<dbReference type="InterPro" id="IPR050603">
    <property type="entry name" value="MYST_HAT"/>
</dbReference>
<dbReference type="EMBL" id="KZ819293">
    <property type="protein sequence ID" value="PWN97895.1"/>
    <property type="molecule type" value="Genomic_DNA"/>
</dbReference>
<keyword evidence="5" id="KW-0479">Metal-binding</keyword>
<dbReference type="GO" id="GO:0046972">
    <property type="term" value="F:histone H4K16 acetyltransferase activity"/>
    <property type="evidence" value="ECO:0007669"/>
    <property type="project" value="TreeGrafter"/>
</dbReference>
<sequence>MSSSAAVASVEAEAATSAAVPPQANDSVGTVASPRDAGEGTGSAAIAGESALVQPPATGMQSASSQRGAAPQLLGASSVAGPSRLPASPADAPSPGHAAVLPASSSNVSLHALPRRSIERALTSVYSVFFGAHDIKTWYASPFPLDDDPHDATPAGSPAQSHQPVKRGGNKRPRLEAASRTPSGAANGAAANGTPAAAAALSTPGPHAGGALASTSAGTPASVVSATDSPAASGRQRGAALQPQGTSTGRSLWVCDGCFKYARTYAGYRVHKKECTYTHPPGRKVYQRGAHIIWEVDGAEQKLYAQNLSLFGKLFIDHKAIYFDVEPFLFYVLTDASPHFDHPIGFFSKEKISYDDYNLACIITFPPFQKRGFGTLLIEFSYYLSAHDAVPGTPERPLSSLGFRGYLAYWSSVVLRTLALAFDEMEPSISQLLLAPPPSASTPVKGAPVSPAVAAAARARQVHECTRIRRALLGLPALPDTFRPLSGGDAEEEEIQRRKIIRVAKGFAGVTPRGLATPSRSERRATRASNRAGSQGSPVEEAPSPVKTEPGAASTGGSNGRTRGQASAPAPDATSKHPALAIAIAPGASISLATTLGALSAATRLRVDDVAFALAECGLLRWRVPPAVLQERGVYRAAKGTDAAGQAKVASELPAEVALLITRDAVREAIRAKNVKRPVLDDIYVLV</sequence>
<dbReference type="Proteomes" id="UP000245946">
    <property type="component" value="Unassembled WGS sequence"/>
</dbReference>
<dbReference type="RefSeq" id="XP_025598174.1">
    <property type="nucleotide sequence ID" value="XM_025741173.1"/>
</dbReference>
<dbReference type="GO" id="GO:0006355">
    <property type="term" value="P:regulation of DNA-templated transcription"/>
    <property type="evidence" value="ECO:0007669"/>
    <property type="project" value="InterPro"/>
</dbReference>
<gene>
    <name evidence="16" type="ORF">FA09DRAFT_325544</name>
</gene>
<dbReference type="EC" id="2.3.1.48" evidence="3"/>
<protein>
    <recommendedName>
        <fullName evidence="3">histone acetyltransferase</fullName>
        <ecNumber evidence="3">2.3.1.48</ecNumber>
    </recommendedName>
</protein>
<dbReference type="PROSITE" id="PS51726">
    <property type="entry name" value="MYST_HAT"/>
    <property type="match status" value="1"/>
</dbReference>
<feature type="region of interest" description="Disordered" evidence="14">
    <location>
        <begin position="147"/>
        <end position="191"/>
    </location>
</feature>
<dbReference type="InterPro" id="IPR016181">
    <property type="entry name" value="Acyl_CoA_acyltransferase"/>
</dbReference>
<evidence type="ECO:0000259" key="15">
    <source>
        <dbReference type="PROSITE" id="PS51726"/>
    </source>
</evidence>
<accession>A0A316ZC88</accession>
<evidence type="ECO:0000256" key="10">
    <source>
        <dbReference type="ARBA" id="ARBA00023163"/>
    </source>
</evidence>
<dbReference type="SUPFAM" id="SSF55729">
    <property type="entry name" value="Acyl-CoA N-acyltransferases (Nat)"/>
    <property type="match status" value="1"/>
</dbReference>
<organism evidence="16 17">
    <name type="scientific">Tilletiopsis washingtonensis</name>
    <dbReference type="NCBI Taxonomy" id="58919"/>
    <lineage>
        <taxon>Eukaryota</taxon>
        <taxon>Fungi</taxon>
        <taxon>Dikarya</taxon>
        <taxon>Basidiomycota</taxon>
        <taxon>Ustilaginomycotina</taxon>
        <taxon>Exobasidiomycetes</taxon>
        <taxon>Entylomatales</taxon>
        <taxon>Entylomatales incertae sedis</taxon>
        <taxon>Tilletiopsis</taxon>
    </lineage>
</organism>
<evidence type="ECO:0000256" key="11">
    <source>
        <dbReference type="ARBA" id="ARBA00023242"/>
    </source>
</evidence>
<dbReference type="GO" id="GO:0035267">
    <property type="term" value="C:NuA4 histone acetyltransferase complex"/>
    <property type="evidence" value="ECO:0007669"/>
    <property type="project" value="TreeGrafter"/>
</dbReference>
<dbReference type="OrthoDB" id="787137at2759"/>
<dbReference type="AlphaFoldDB" id="A0A316ZC88"/>
<evidence type="ECO:0000256" key="1">
    <source>
        <dbReference type="ARBA" id="ARBA00004123"/>
    </source>
</evidence>
<evidence type="ECO:0000256" key="5">
    <source>
        <dbReference type="ARBA" id="ARBA00022723"/>
    </source>
</evidence>
<name>A0A316ZC88_9BASI</name>
<keyword evidence="9" id="KW-0805">Transcription regulation</keyword>
<proteinExistence type="inferred from homology"/>
<keyword evidence="7" id="KW-0862">Zinc</keyword>
<evidence type="ECO:0000256" key="14">
    <source>
        <dbReference type="SAM" id="MobiDB-lite"/>
    </source>
</evidence>
<evidence type="ECO:0000256" key="9">
    <source>
        <dbReference type="ARBA" id="ARBA00023015"/>
    </source>
</evidence>
<feature type="region of interest" description="Disordered" evidence="14">
    <location>
        <begin position="209"/>
        <end position="245"/>
    </location>
</feature>
<keyword evidence="11" id="KW-0539">Nucleus</keyword>
<keyword evidence="12 16" id="KW-0012">Acyltransferase</keyword>
<keyword evidence="4 16" id="KW-0808">Transferase</keyword>
<evidence type="ECO:0000256" key="8">
    <source>
        <dbReference type="ARBA" id="ARBA00022990"/>
    </source>
</evidence>
<feature type="compositionally biased region" description="Low complexity" evidence="14">
    <location>
        <begin position="182"/>
        <end position="191"/>
    </location>
</feature>
<comment type="subcellular location">
    <subcellularLocation>
        <location evidence="1">Nucleus</location>
    </subcellularLocation>
</comment>
<dbReference type="FunFam" id="3.40.630.30:FF:000156">
    <property type="entry name" value="Histone acetyltransferase"/>
    <property type="match status" value="1"/>
</dbReference>
<feature type="region of interest" description="Disordered" evidence="14">
    <location>
        <begin position="511"/>
        <end position="574"/>
    </location>
</feature>
<comment type="similarity">
    <text evidence="2">Belongs to the MYST (SAS/MOZ) family.</text>
</comment>
<dbReference type="GO" id="GO:0008270">
    <property type="term" value="F:zinc ion binding"/>
    <property type="evidence" value="ECO:0007669"/>
    <property type="project" value="UniProtKB-KW"/>
</dbReference>
<evidence type="ECO:0000256" key="2">
    <source>
        <dbReference type="ARBA" id="ARBA00010107"/>
    </source>
</evidence>
<evidence type="ECO:0000313" key="16">
    <source>
        <dbReference type="EMBL" id="PWN97895.1"/>
    </source>
</evidence>
<feature type="compositionally biased region" description="Low complexity" evidence="14">
    <location>
        <begin position="1"/>
        <end position="20"/>
    </location>
</feature>
<dbReference type="GeneID" id="37268717"/>
<dbReference type="Pfam" id="PF01853">
    <property type="entry name" value="MOZ_SAS"/>
    <property type="match status" value="1"/>
</dbReference>
<dbReference type="Gene3D" id="3.40.630.30">
    <property type="match status" value="1"/>
</dbReference>
<feature type="region of interest" description="Disordered" evidence="14">
    <location>
        <begin position="1"/>
        <end position="98"/>
    </location>
</feature>
<feature type="compositionally biased region" description="Polar residues" evidence="14">
    <location>
        <begin position="527"/>
        <end position="537"/>
    </location>
</feature>
<dbReference type="GO" id="GO:0005634">
    <property type="term" value="C:nucleus"/>
    <property type="evidence" value="ECO:0007669"/>
    <property type="project" value="UniProtKB-SubCell"/>
</dbReference>
<feature type="active site" description="Proton donor/acceptor" evidence="13">
    <location>
        <position position="395"/>
    </location>
</feature>
<feature type="domain" description="MYST-type HAT" evidence="15">
    <location>
        <begin position="120"/>
        <end position="518"/>
    </location>
</feature>